<proteinExistence type="predicted"/>
<reference evidence="1 2" key="1">
    <citation type="submission" date="2016-10" db="EMBL/GenBank/DDBJ databases">
        <authorList>
            <person name="Varghese N."/>
            <person name="Submissions S."/>
        </authorList>
    </citation>
    <scope>NUCLEOTIDE SEQUENCE [LARGE SCALE GENOMIC DNA]</scope>
    <source>
        <strain evidence="1 2">DSM 9169</strain>
    </source>
</reference>
<sequence>MDDFAKLASGLFALVDSVRGQNDPDSRELQALYEVDGSAACQAASDVLCNHDTKLSDELYELFKKFGGPRDYLEEEFLELQEIYFRK</sequence>
<protein>
    <submittedName>
        <fullName evidence="1">Uncharacterized protein</fullName>
    </submittedName>
</protein>
<gene>
    <name evidence="1" type="ORF">SAMN04489714_0152</name>
</gene>
<accession>A0ABY0V4X2</accession>
<evidence type="ECO:0000313" key="1">
    <source>
        <dbReference type="EMBL" id="SDT85760.1"/>
    </source>
</evidence>
<dbReference type="Proteomes" id="UP000198976">
    <property type="component" value="Chromosome I"/>
</dbReference>
<organism evidence="1 2">
    <name type="scientific">Schaalia radingae</name>
    <dbReference type="NCBI Taxonomy" id="131110"/>
    <lineage>
        <taxon>Bacteria</taxon>
        <taxon>Bacillati</taxon>
        <taxon>Actinomycetota</taxon>
        <taxon>Actinomycetes</taxon>
        <taxon>Actinomycetales</taxon>
        <taxon>Actinomycetaceae</taxon>
        <taxon>Schaalia</taxon>
    </lineage>
</organism>
<dbReference type="EMBL" id="LT629792">
    <property type="protein sequence ID" value="SDT85760.1"/>
    <property type="molecule type" value="Genomic_DNA"/>
</dbReference>
<name>A0ABY0V4X2_9ACTO</name>
<evidence type="ECO:0000313" key="2">
    <source>
        <dbReference type="Proteomes" id="UP000198976"/>
    </source>
</evidence>
<dbReference type="RefSeq" id="WP_058236116.1">
    <property type="nucleotide sequence ID" value="NZ_LT629792.1"/>
</dbReference>
<keyword evidence="2" id="KW-1185">Reference proteome</keyword>